<evidence type="ECO:0000313" key="1">
    <source>
        <dbReference type="EMBL" id="CAH2052676.1"/>
    </source>
</evidence>
<reference evidence="1" key="1">
    <citation type="submission" date="2022-03" db="EMBL/GenBank/DDBJ databases">
        <authorList>
            <person name="Martin H S."/>
        </authorList>
    </citation>
    <scope>NUCLEOTIDE SEQUENCE</scope>
</reference>
<evidence type="ECO:0000313" key="2">
    <source>
        <dbReference type="Proteomes" id="UP000837857"/>
    </source>
</evidence>
<proteinExistence type="predicted"/>
<keyword evidence="2" id="KW-1185">Reference proteome</keyword>
<protein>
    <submittedName>
        <fullName evidence="1">Uncharacterized protein</fullName>
    </submittedName>
</protein>
<name>A0ABN8IFB1_9NEOP</name>
<dbReference type="Proteomes" id="UP000837857">
    <property type="component" value="Chromosome 20"/>
</dbReference>
<dbReference type="EMBL" id="OW152832">
    <property type="protein sequence ID" value="CAH2052676.1"/>
    <property type="molecule type" value="Genomic_DNA"/>
</dbReference>
<gene>
    <name evidence="1" type="ORF">IPOD504_LOCUS8331</name>
</gene>
<accession>A0ABN8IFB1</accession>
<sequence length="105" mass="11886">MKPLNSDAIECRRARSPPLVTIFSSARRDKERIDRALPLRSPRAAGALPHRSAYYYLLYYGRCTGLASPCNGRVRPHIVFLFCRSSAITPRSRNGVHRLCTGLWV</sequence>
<organism evidence="1 2">
    <name type="scientific">Iphiclides podalirius</name>
    <name type="common">scarce swallowtail</name>
    <dbReference type="NCBI Taxonomy" id="110791"/>
    <lineage>
        <taxon>Eukaryota</taxon>
        <taxon>Metazoa</taxon>
        <taxon>Ecdysozoa</taxon>
        <taxon>Arthropoda</taxon>
        <taxon>Hexapoda</taxon>
        <taxon>Insecta</taxon>
        <taxon>Pterygota</taxon>
        <taxon>Neoptera</taxon>
        <taxon>Endopterygota</taxon>
        <taxon>Lepidoptera</taxon>
        <taxon>Glossata</taxon>
        <taxon>Ditrysia</taxon>
        <taxon>Papilionoidea</taxon>
        <taxon>Papilionidae</taxon>
        <taxon>Papilioninae</taxon>
        <taxon>Iphiclides</taxon>
    </lineage>
</organism>
<feature type="non-terminal residue" evidence="1">
    <location>
        <position position="105"/>
    </location>
</feature>